<evidence type="ECO:0000313" key="11">
    <source>
        <dbReference type="Proteomes" id="UP000007374"/>
    </source>
</evidence>
<evidence type="ECO:0000256" key="1">
    <source>
        <dbReference type="ARBA" id="ARBA00004651"/>
    </source>
</evidence>
<gene>
    <name evidence="10" type="ORF">NA8A_07884</name>
</gene>
<comment type="similarity">
    <text evidence="2 8">Belongs to the BioY family.</text>
</comment>
<evidence type="ECO:0000256" key="2">
    <source>
        <dbReference type="ARBA" id="ARBA00010692"/>
    </source>
</evidence>
<dbReference type="EMBL" id="AMSI01000004">
    <property type="protein sequence ID" value="EKF43240.1"/>
    <property type="molecule type" value="Genomic_DNA"/>
</dbReference>
<feature type="transmembrane region" description="Helical" evidence="9">
    <location>
        <begin position="76"/>
        <end position="97"/>
    </location>
</feature>
<feature type="transmembrane region" description="Helical" evidence="9">
    <location>
        <begin position="144"/>
        <end position="166"/>
    </location>
</feature>
<dbReference type="GO" id="GO:0015225">
    <property type="term" value="F:biotin transmembrane transporter activity"/>
    <property type="evidence" value="ECO:0007669"/>
    <property type="project" value="UniProtKB-UniRule"/>
</dbReference>
<protein>
    <recommendedName>
        <fullName evidence="8">Biotin transporter</fullName>
    </recommendedName>
</protein>
<comment type="caution">
    <text evidence="10">The sequence shown here is derived from an EMBL/GenBank/DDBJ whole genome shotgun (WGS) entry which is preliminary data.</text>
</comment>
<comment type="subcellular location">
    <subcellularLocation>
        <location evidence="1 8">Cell membrane</location>
        <topology evidence="1 8">Multi-pass membrane protein</topology>
    </subcellularLocation>
</comment>
<dbReference type="PIRSF" id="PIRSF016661">
    <property type="entry name" value="BioY"/>
    <property type="match status" value="1"/>
</dbReference>
<evidence type="ECO:0000256" key="6">
    <source>
        <dbReference type="ARBA" id="ARBA00022989"/>
    </source>
</evidence>
<evidence type="ECO:0000256" key="3">
    <source>
        <dbReference type="ARBA" id="ARBA00022448"/>
    </source>
</evidence>
<evidence type="ECO:0000313" key="10">
    <source>
        <dbReference type="EMBL" id="EKF43240.1"/>
    </source>
</evidence>
<proteinExistence type="inferred from homology"/>
<keyword evidence="11" id="KW-1185">Reference proteome</keyword>
<keyword evidence="7 8" id="KW-0472">Membrane</keyword>
<evidence type="ECO:0000256" key="7">
    <source>
        <dbReference type="ARBA" id="ARBA00023136"/>
    </source>
</evidence>
<dbReference type="PATRIC" id="fig|1231190.3.peg.1653"/>
<dbReference type="AlphaFoldDB" id="K2NV89"/>
<reference evidence="10 11" key="1">
    <citation type="journal article" date="2012" name="J. Bacteriol.">
        <title>Genome Sequence of Nitratireductor indicus Type Strain C115.</title>
        <authorList>
            <person name="Lai Q."/>
            <person name="Li G."/>
            <person name="Yu Z."/>
            <person name="Shao Z."/>
        </authorList>
    </citation>
    <scope>NUCLEOTIDE SEQUENCE [LARGE SCALE GENOMIC DNA]</scope>
    <source>
        <strain evidence="10 11">C115</strain>
    </source>
</reference>
<dbReference type="RefSeq" id="WP_009756394.1">
    <property type="nucleotide sequence ID" value="NZ_AMSI01000004.1"/>
</dbReference>
<dbReference type="InterPro" id="IPR003784">
    <property type="entry name" value="BioY"/>
</dbReference>
<dbReference type="OrthoDB" id="9803495at2"/>
<accession>K2NV89</accession>
<feature type="transmembrane region" description="Helical" evidence="9">
    <location>
        <begin position="109"/>
        <end position="137"/>
    </location>
</feature>
<dbReference type="PANTHER" id="PTHR34295">
    <property type="entry name" value="BIOTIN TRANSPORTER BIOY"/>
    <property type="match status" value="1"/>
</dbReference>
<evidence type="ECO:0000256" key="8">
    <source>
        <dbReference type="PIRNR" id="PIRNR016661"/>
    </source>
</evidence>
<dbReference type="GO" id="GO:0005886">
    <property type="term" value="C:plasma membrane"/>
    <property type="evidence" value="ECO:0007669"/>
    <property type="project" value="UniProtKB-SubCell"/>
</dbReference>
<dbReference type="STRING" id="721133.SAMN05216176_105275"/>
<dbReference type="Proteomes" id="UP000007374">
    <property type="component" value="Unassembled WGS sequence"/>
</dbReference>
<keyword evidence="3 8" id="KW-0813">Transport</keyword>
<keyword evidence="5 9" id="KW-0812">Transmembrane</keyword>
<evidence type="ECO:0000256" key="4">
    <source>
        <dbReference type="ARBA" id="ARBA00022475"/>
    </source>
</evidence>
<sequence length="189" mass="19093">MERNIAQISLFAALIAALGLMPPLMMGFGVPISAQSMGVMIAGTILGARKGAAAAALLLLLVAIGLPMMSGGRGGLGVFVSPTGGFALGFPFAAWVTGKVVETLPLKPVGLAAAIGSVLGGVVTLYAFGIVGMSIVLDKTLAEALALSIVFLPGDFVKAGVVGVIAQSLARVYPQALPWCDSNTRISRL</sequence>
<dbReference type="Pfam" id="PF02632">
    <property type="entry name" value="BioY"/>
    <property type="match status" value="1"/>
</dbReference>
<dbReference type="eggNOG" id="COG1268">
    <property type="taxonomic scope" value="Bacteria"/>
</dbReference>
<evidence type="ECO:0000256" key="5">
    <source>
        <dbReference type="ARBA" id="ARBA00022692"/>
    </source>
</evidence>
<evidence type="ECO:0000256" key="9">
    <source>
        <dbReference type="SAM" id="Phobius"/>
    </source>
</evidence>
<keyword evidence="6 9" id="KW-1133">Transmembrane helix</keyword>
<dbReference type="Gene3D" id="1.10.1760.20">
    <property type="match status" value="1"/>
</dbReference>
<dbReference type="PANTHER" id="PTHR34295:SF4">
    <property type="entry name" value="BIOTIN TRANSPORTER BIOY-RELATED"/>
    <property type="match status" value="1"/>
</dbReference>
<name>K2NV89_9HYPH</name>
<keyword evidence="4 8" id="KW-1003">Cell membrane</keyword>
<organism evidence="10 11">
    <name type="scientific">Nitratireductor indicus C115</name>
    <dbReference type="NCBI Taxonomy" id="1231190"/>
    <lineage>
        <taxon>Bacteria</taxon>
        <taxon>Pseudomonadati</taxon>
        <taxon>Pseudomonadota</taxon>
        <taxon>Alphaproteobacteria</taxon>
        <taxon>Hyphomicrobiales</taxon>
        <taxon>Phyllobacteriaceae</taxon>
        <taxon>Nitratireductor</taxon>
    </lineage>
</organism>